<comment type="caution">
    <text evidence="3">The sequence shown here is derived from an EMBL/GenBank/DDBJ whole genome shotgun (WGS) entry which is preliminary data.</text>
</comment>
<reference evidence="3 4" key="1">
    <citation type="submission" date="2018-10" db="EMBL/GenBank/DDBJ databases">
        <title>Genomic Encyclopedia of Archaeal and Bacterial Type Strains, Phase II (KMG-II): from individual species to whole genera.</title>
        <authorList>
            <person name="Goeker M."/>
        </authorList>
    </citation>
    <scope>NUCLEOTIDE SEQUENCE [LARGE SCALE GENOMIC DNA]</scope>
    <source>
        <strain evidence="3 4">DSM 25217</strain>
    </source>
</reference>
<evidence type="ECO:0000259" key="2">
    <source>
        <dbReference type="Pfam" id="PF00535"/>
    </source>
</evidence>
<dbReference type="SUPFAM" id="SSF48452">
    <property type="entry name" value="TPR-like"/>
    <property type="match status" value="1"/>
</dbReference>
<dbReference type="EMBL" id="REFR01000010">
    <property type="protein sequence ID" value="RMB08961.1"/>
    <property type="molecule type" value="Genomic_DNA"/>
</dbReference>
<dbReference type="SUPFAM" id="SSF53448">
    <property type="entry name" value="Nucleotide-diphospho-sugar transferases"/>
    <property type="match status" value="1"/>
</dbReference>
<dbReference type="GO" id="GO:0016740">
    <property type="term" value="F:transferase activity"/>
    <property type="evidence" value="ECO:0007669"/>
    <property type="project" value="UniProtKB-KW"/>
</dbReference>
<dbReference type="InterPro" id="IPR050834">
    <property type="entry name" value="Glycosyltransf_2"/>
</dbReference>
<dbReference type="InParanoid" id="A0A3M0CH70"/>
<keyword evidence="1" id="KW-0802">TPR repeat</keyword>
<dbReference type="PANTHER" id="PTHR43685:SF2">
    <property type="entry name" value="GLYCOSYLTRANSFERASE 2-LIKE DOMAIN-CONTAINING PROTEIN"/>
    <property type="match status" value="1"/>
</dbReference>
<keyword evidence="4" id="KW-1185">Reference proteome</keyword>
<evidence type="ECO:0000313" key="3">
    <source>
        <dbReference type="EMBL" id="RMB08961.1"/>
    </source>
</evidence>
<gene>
    <name evidence="3" type="ORF">BXY39_1608</name>
</gene>
<protein>
    <submittedName>
        <fullName evidence="3">Glycosyltransferase involved in cell wall biosynthesis</fullName>
    </submittedName>
</protein>
<feature type="domain" description="Glycosyltransferase 2-like" evidence="2">
    <location>
        <begin position="8"/>
        <end position="139"/>
    </location>
</feature>
<dbReference type="Pfam" id="PF00535">
    <property type="entry name" value="Glycos_transf_2"/>
    <property type="match status" value="1"/>
</dbReference>
<dbReference type="Gene3D" id="3.90.550.10">
    <property type="entry name" value="Spore Coat Polysaccharide Biosynthesis Protein SpsA, Chain A"/>
    <property type="match status" value="1"/>
</dbReference>
<dbReference type="PROSITE" id="PS50005">
    <property type="entry name" value="TPR"/>
    <property type="match status" value="1"/>
</dbReference>
<dbReference type="PANTHER" id="PTHR43685">
    <property type="entry name" value="GLYCOSYLTRANSFERASE"/>
    <property type="match status" value="1"/>
</dbReference>
<dbReference type="InterPro" id="IPR029044">
    <property type="entry name" value="Nucleotide-diphossugar_trans"/>
</dbReference>
<feature type="repeat" description="TPR" evidence="1">
    <location>
        <begin position="316"/>
        <end position="349"/>
    </location>
</feature>
<sequence>MSYKAAISVAICARDAAHTIRRAMESVPEGLPVVLVDDASVDNTAGVAVACGRGPVKLSKRSFSRGIGDARQVALDLVETPYALWLDADDEMLPGRADSMLAQLEAGADLVFDPVILVDDETVSRDRLLPVPDFLRRPDGVLRCFERNWIPMIAGGFRTEFAKRIGYDTTLKTGEDYDFLLRALLDGATVRFCDEAGYRYHHRNNSLSRNLKMSLANTRRVLAKTAISALERKILSSRLPRAEAHYTLAATALWRRDRDAVERHTASMTEAAAIPPYGRPARDLAIFLRASARLLVGRADDAVSLLRPLAADCSWAEVENNLGVAYRKIGNRTDAEICFARALLENPDYGDARYNLDSHGEGDGDDARFTLLPLRPVPDRAEYG</sequence>
<accession>A0A3M0CH70</accession>
<keyword evidence="3" id="KW-0808">Transferase</keyword>
<dbReference type="InterPro" id="IPR011990">
    <property type="entry name" value="TPR-like_helical_dom_sf"/>
</dbReference>
<organism evidence="3 4">
    <name type="scientific">Eilatimonas milleporae</name>
    <dbReference type="NCBI Taxonomy" id="911205"/>
    <lineage>
        <taxon>Bacteria</taxon>
        <taxon>Pseudomonadati</taxon>
        <taxon>Pseudomonadota</taxon>
        <taxon>Alphaproteobacteria</taxon>
        <taxon>Kordiimonadales</taxon>
        <taxon>Kordiimonadaceae</taxon>
        <taxon>Eilatimonas</taxon>
    </lineage>
</organism>
<dbReference type="InterPro" id="IPR001173">
    <property type="entry name" value="Glyco_trans_2-like"/>
</dbReference>
<dbReference type="FunCoup" id="A0A3M0CH70">
    <property type="interactions" value="35"/>
</dbReference>
<dbReference type="Gene3D" id="1.25.40.10">
    <property type="entry name" value="Tetratricopeptide repeat domain"/>
    <property type="match status" value="1"/>
</dbReference>
<name>A0A3M0CH70_9PROT</name>
<dbReference type="AlphaFoldDB" id="A0A3M0CH70"/>
<dbReference type="CDD" id="cd00761">
    <property type="entry name" value="Glyco_tranf_GTA_type"/>
    <property type="match status" value="1"/>
</dbReference>
<proteinExistence type="predicted"/>
<dbReference type="InterPro" id="IPR019734">
    <property type="entry name" value="TPR_rpt"/>
</dbReference>
<dbReference type="SMART" id="SM00028">
    <property type="entry name" value="TPR"/>
    <property type="match status" value="1"/>
</dbReference>
<dbReference type="Proteomes" id="UP000271227">
    <property type="component" value="Unassembled WGS sequence"/>
</dbReference>
<evidence type="ECO:0000256" key="1">
    <source>
        <dbReference type="PROSITE-ProRule" id="PRU00339"/>
    </source>
</evidence>
<evidence type="ECO:0000313" key="4">
    <source>
        <dbReference type="Proteomes" id="UP000271227"/>
    </source>
</evidence>